<proteinExistence type="predicted"/>
<protein>
    <submittedName>
        <fullName evidence="1">Uncharacterized protein</fullName>
    </submittedName>
</protein>
<sequence>MAGMKGMLSLFPIHWISQFCWRNAWRSCAPHTSSSYLDPSLTLSGWGISRI</sequence>
<dbReference type="AlphaFoldDB" id="A0A6B9XS89"/>
<accession>A0A6B9XS89</accession>
<gene>
    <name evidence="1" type="primary">orf06950</name>
    <name evidence="1" type="ORF">Q903MT_gene6896</name>
</gene>
<organism evidence="1">
    <name type="scientific">Picea sitchensis</name>
    <name type="common">Sitka spruce</name>
    <name type="synonym">Pinus sitchensis</name>
    <dbReference type="NCBI Taxonomy" id="3332"/>
    <lineage>
        <taxon>Eukaryota</taxon>
        <taxon>Viridiplantae</taxon>
        <taxon>Streptophyta</taxon>
        <taxon>Embryophyta</taxon>
        <taxon>Tracheophyta</taxon>
        <taxon>Spermatophyta</taxon>
        <taxon>Pinopsida</taxon>
        <taxon>Pinidae</taxon>
        <taxon>Conifers I</taxon>
        <taxon>Pinales</taxon>
        <taxon>Pinaceae</taxon>
        <taxon>Picea</taxon>
    </lineage>
</organism>
<geneLocation type="mitochondrion" evidence="1"/>
<name>A0A6B9XS89_PICSI</name>
<reference evidence="1" key="1">
    <citation type="submission" date="2019-03" db="EMBL/GenBank/DDBJ databases">
        <title>Largest Complete Mitochondrial Genome of a Gymnosperm, Sitka Spruce (Picea sitchensis), Indicates Complex Physical Structure.</title>
        <authorList>
            <person name="Jackman S.D."/>
            <person name="Coombe L."/>
            <person name="Warren R."/>
            <person name="Kirk H."/>
            <person name="Trinh E."/>
            <person name="McLeod T."/>
            <person name="Pleasance S."/>
            <person name="Pandoh P."/>
            <person name="Zhao Y."/>
            <person name="Coope R."/>
            <person name="Bousquet J."/>
            <person name="Bohlmann J.C."/>
            <person name="Jones S.J.M."/>
            <person name="Birol I."/>
        </authorList>
    </citation>
    <scope>NUCLEOTIDE SEQUENCE</scope>
    <source>
        <strain evidence="1">Q903</strain>
    </source>
</reference>
<keyword evidence="1" id="KW-0496">Mitochondrion</keyword>
<dbReference type="EMBL" id="MK697706">
    <property type="protein sequence ID" value="QHR92848.1"/>
    <property type="molecule type" value="Genomic_DNA"/>
</dbReference>
<evidence type="ECO:0000313" key="1">
    <source>
        <dbReference type="EMBL" id="QHR92848.1"/>
    </source>
</evidence>